<gene>
    <name evidence="1" type="ORF">GM51_7160</name>
</gene>
<protein>
    <submittedName>
        <fullName evidence="1">Uncharacterized protein</fullName>
    </submittedName>
</protein>
<comment type="caution">
    <text evidence="1">The sequence shown here is derived from an EMBL/GenBank/DDBJ whole genome shotgun (WGS) entry which is preliminary data.</text>
</comment>
<name>A0A094Q4S1_9ZZZZ</name>
<dbReference type="AlphaFoldDB" id="A0A094Q4S1"/>
<evidence type="ECO:0000313" key="1">
    <source>
        <dbReference type="EMBL" id="KGA19150.1"/>
    </source>
</evidence>
<accession>A0A094Q4S1</accession>
<organism evidence="1">
    <name type="scientific">freshwater metagenome</name>
    <dbReference type="NCBI Taxonomy" id="449393"/>
    <lineage>
        <taxon>unclassified sequences</taxon>
        <taxon>metagenomes</taxon>
        <taxon>ecological metagenomes</taxon>
    </lineage>
</organism>
<proteinExistence type="predicted"/>
<reference evidence="1" key="1">
    <citation type="submission" date="2014-06" db="EMBL/GenBank/DDBJ databases">
        <title>Key roles for freshwater Actinobacteria revealed by deep metagenomic sequencing.</title>
        <authorList>
            <person name="Ghai R."/>
            <person name="Mizuno C.M."/>
            <person name="Picazo A."/>
            <person name="Camacho A."/>
            <person name="Rodriguez-Valera F."/>
        </authorList>
    </citation>
    <scope>NUCLEOTIDE SEQUENCE</scope>
</reference>
<sequence>MSNREREPLGKFAPDNINDHILHVIFELAAELWVVKRRLAEVEGAAVANGVITSPDSIIRDDSFAFDNAERDAFVERIFGSLKDIGAKLDTQ</sequence>
<dbReference type="EMBL" id="JNSL01000034">
    <property type="protein sequence ID" value="KGA19150.1"/>
    <property type="molecule type" value="Genomic_DNA"/>
</dbReference>